<dbReference type="PANTHER" id="PTHR43592">
    <property type="entry name" value="CAAX AMINO TERMINAL PROTEASE"/>
    <property type="match status" value="1"/>
</dbReference>
<keyword evidence="1" id="KW-0812">Transmembrane</keyword>
<feature type="transmembrane region" description="Helical" evidence="1">
    <location>
        <begin position="230"/>
        <end position="251"/>
    </location>
</feature>
<dbReference type="AlphaFoldDB" id="A0A5C6V559"/>
<dbReference type="GO" id="GO:0004175">
    <property type="term" value="F:endopeptidase activity"/>
    <property type="evidence" value="ECO:0007669"/>
    <property type="project" value="UniProtKB-ARBA"/>
</dbReference>
<name>A0A5C6V559_9FLAO</name>
<dbReference type="InterPro" id="IPR003675">
    <property type="entry name" value="Rce1/LyrA-like_dom"/>
</dbReference>
<dbReference type="Pfam" id="PF02517">
    <property type="entry name" value="Rce1-like"/>
    <property type="match status" value="1"/>
</dbReference>
<evidence type="ECO:0000313" key="3">
    <source>
        <dbReference type="EMBL" id="TXC78958.1"/>
    </source>
</evidence>
<feature type="transmembrane region" description="Helical" evidence="1">
    <location>
        <begin position="15"/>
        <end position="37"/>
    </location>
</feature>
<protein>
    <submittedName>
        <fullName evidence="3">CPBP family intramembrane metalloprotease</fullName>
    </submittedName>
</protein>
<evidence type="ECO:0000256" key="1">
    <source>
        <dbReference type="SAM" id="Phobius"/>
    </source>
</evidence>
<evidence type="ECO:0000259" key="2">
    <source>
        <dbReference type="Pfam" id="PF02517"/>
    </source>
</evidence>
<keyword evidence="3" id="KW-0482">Metalloprotease</keyword>
<keyword evidence="1" id="KW-1133">Transmembrane helix</keyword>
<sequence length="314" mass="34772">MVTFFIRSLSPLQRIFFLIGIAFLVGGVTSILGVNLLKVLYGLSLPQDYEMLKDYDKPWIVGANKFLLFTQHLGFMVLPGFILVYLSGTKNLILSSPKRNLLIAAVALGLVLYPAVTFLSYINQQIPLSESLLEMEKSAGLFTMAIVRAPDLATLCVNLFLVALVPAVGEELVFRGILQREIHLFTKNGWTAVVLSAFIFSALHMQFGGFIPRFVLGLVLGWIFLRTGNLVLSMAMHFANNALALFLVHWLQPSTADVNEFDIPDYDLGSIVLTVGSFALGGLIIYWLNKKSARAMEPIIVEVPVTADEEEKED</sequence>
<accession>A0A5C6V559</accession>
<feature type="transmembrane region" description="Helical" evidence="1">
    <location>
        <begin position="100"/>
        <end position="122"/>
    </location>
</feature>
<dbReference type="GO" id="GO:0008237">
    <property type="term" value="F:metallopeptidase activity"/>
    <property type="evidence" value="ECO:0007669"/>
    <property type="project" value="UniProtKB-KW"/>
</dbReference>
<evidence type="ECO:0000313" key="4">
    <source>
        <dbReference type="Proteomes" id="UP000321168"/>
    </source>
</evidence>
<proteinExistence type="predicted"/>
<dbReference type="Proteomes" id="UP000321168">
    <property type="component" value="Unassembled WGS sequence"/>
</dbReference>
<organism evidence="3 4">
    <name type="scientific">Luteibaculum oceani</name>
    <dbReference type="NCBI Taxonomy" id="1294296"/>
    <lineage>
        <taxon>Bacteria</taxon>
        <taxon>Pseudomonadati</taxon>
        <taxon>Bacteroidota</taxon>
        <taxon>Flavobacteriia</taxon>
        <taxon>Flavobacteriales</taxon>
        <taxon>Luteibaculaceae</taxon>
        <taxon>Luteibaculum</taxon>
    </lineage>
</organism>
<dbReference type="GO" id="GO:0080120">
    <property type="term" value="P:CAAX-box protein maturation"/>
    <property type="evidence" value="ECO:0007669"/>
    <property type="project" value="UniProtKB-ARBA"/>
</dbReference>
<feature type="transmembrane region" description="Helical" evidence="1">
    <location>
        <begin position="209"/>
        <end position="225"/>
    </location>
</feature>
<feature type="transmembrane region" description="Helical" evidence="1">
    <location>
        <begin position="271"/>
        <end position="288"/>
    </location>
</feature>
<dbReference type="PANTHER" id="PTHR43592:SF15">
    <property type="entry name" value="CAAX AMINO TERMINAL PROTEASE FAMILY PROTEIN"/>
    <property type="match status" value="1"/>
</dbReference>
<dbReference type="EMBL" id="VORB01000005">
    <property type="protein sequence ID" value="TXC78958.1"/>
    <property type="molecule type" value="Genomic_DNA"/>
</dbReference>
<gene>
    <name evidence="3" type="ORF">FRX97_07015</name>
</gene>
<reference evidence="3 4" key="1">
    <citation type="submission" date="2019-08" db="EMBL/GenBank/DDBJ databases">
        <title>Genome of Luteibaculum oceani JCM 18817.</title>
        <authorList>
            <person name="Bowman J.P."/>
        </authorList>
    </citation>
    <scope>NUCLEOTIDE SEQUENCE [LARGE SCALE GENOMIC DNA]</scope>
    <source>
        <strain evidence="3 4">JCM 18817</strain>
    </source>
</reference>
<feature type="transmembrane region" description="Helical" evidence="1">
    <location>
        <begin position="66"/>
        <end position="88"/>
    </location>
</feature>
<dbReference type="GO" id="GO:0006508">
    <property type="term" value="P:proteolysis"/>
    <property type="evidence" value="ECO:0007669"/>
    <property type="project" value="UniProtKB-KW"/>
</dbReference>
<keyword evidence="1" id="KW-0472">Membrane</keyword>
<dbReference type="RefSeq" id="WP_147014482.1">
    <property type="nucleotide sequence ID" value="NZ_VORB01000005.1"/>
</dbReference>
<keyword evidence="3" id="KW-0378">Hydrolase</keyword>
<keyword evidence="4" id="KW-1185">Reference proteome</keyword>
<comment type="caution">
    <text evidence="3">The sequence shown here is derived from an EMBL/GenBank/DDBJ whole genome shotgun (WGS) entry which is preliminary data.</text>
</comment>
<feature type="domain" description="CAAX prenyl protease 2/Lysostaphin resistance protein A-like" evidence="2">
    <location>
        <begin position="155"/>
        <end position="243"/>
    </location>
</feature>
<dbReference type="OrthoDB" id="158986at2"/>
<keyword evidence="3" id="KW-0645">Protease</keyword>